<dbReference type="Pfam" id="PF13560">
    <property type="entry name" value="HTH_31"/>
    <property type="match status" value="1"/>
</dbReference>
<dbReference type="AlphaFoldDB" id="A0ABD5F2D1"/>
<organism evidence="1 2">
    <name type="scientific">Streptomyces doudnae</name>
    <dbReference type="NCBI Taxonomy" id="3075536"/>
    <lineage>
        <taxon>Bacteria</taxon>
        <taxon>Bacillati</taxon>
        <taxon>Actinomycetota</taxon>
        <taxon>Actinomycetes</taxon>
        <taxon>Kitasatosporales</taxon>
        <taxon>Streptomycetaceae</taxon>
        <taxon>Streptomyces</taxon>
    </lineage>
</organism>
<dbReference type="RefSeq" id="WP_311638997.1">
    <property type="nucleotide sequence ID" value="NZ_JAVRES010000180.1"/>
</dbReference>
<feature type="non-terminal residue" evidence="1">
    <location>
        <position position="111"/>
    </location>
</feature>
<name>A0ABD5F2D1_9ACTN</name>
<accession>A0ABD5F2D1</accession>
<evidence type="ECO:0000313" key="1">
    <source>
        <dbReference type="EMBL" id="MDT0440730.1"/>
    </source>
</evidence>
<dbReference type="Proteomes" id="UP001183535">
    <property type="component" value="Unassembled WGS sequence"/>
</dbReference>
<dbReference type="InterPro" id="IPR010982">
    <property type="entry name" value="Lambda_DNA-bd_dom_sf"/>
</dbReference>
<dbReference type="EMBL" id="JAVRES010000180">
    <property type="protein sequence ID" value="MDT0440730.1"/>
    <property type="molecule type" value="Genomic_DNA"/>
</dbReference>
<gene>
    <name evidence="1" type="ORF">RM877_39495</name>
</gene>
<evidence type="ECO:0000313" key="2">
    <source>
        <dbReference type="Proteomes" id="UP001183535"/>
    </source>
</evidence>
<proteinExistence type="predicted"/>
<keyword evidence="2" id="KW-1185">Reference proteome</keyword>
<comment type="caution">
    <text evidence="1">The sequence shown here is derived from an EMBL/GenBank/DDBJ whole genome shotgun (WGS) entry which is preliminary data.</text>
</comment>
<sequence length="111" mass="12557">MTTTVDVYGLRVNQARVMRAMTATAVREALGWKHSRLNRLEKSTTATLPVEDFEQLVAVLRFPAKFFTTPPTSRVHQSDLLFRAPRSITATEREYLAQFAALAGEFLDELN</sequence>
<reference evidence="2" key="1">
    <citation type="submission" date="2023-07" db="EMBL/GenBank/DDBJ databases">
        <title>30 novel species of actinomycetes from the DSMZ collection.</title>
        <authorList>
            <person name="Nouioui I."/>
        </authorList>
    </citation>
    <scope>NUCLEOTIDE SEQUENCE [LARGE SCALE GENOMIC DNA]</scope>
    <source>
        <strain evidence="2">DSM 41981</strain>
    </source>
</reference>
<evidence type="ECO:0008006" key="3">
    <source>
        <dbReference type="Google" id="ProtNLM"/>
    </source>
</evidence>
<dbReference type="SUPFAM" id="SSF47413">
    <property type="entry name" value="lambda repressor-like DNA-binding domains"/>
    <property type="match status" value="1"/>
</dbReference>
<protein>
    <recommendedName>
        <fullName evidence="3">XRE family transcriptional regulator</fullName>
    </recommendedName>
</protein>